<keyword evidence="8" id="KW-1185">Reference proteome</keyword>
<proteinExistence type="inferred from homology"/>
<accession>A0AAW6T6N5</accession>
<dbReference type="Proteomes" id="UP001321506">
    <property type="component" value="Unassembled WGS sequence"/>
</dbReference>
<organism evidence="7 8">
    <name type="scientific">Ruicaihuangia caeni</name>
    <dbReference type="NCBI Taxonomy" id="3042517"/>
    <lineage>
        <taxon>Bacteria</taxon>
        <taxon>Bacillati</taxon>
        <taxon>Actinomycetota</taxon>
        <taxon>Actinomycetes</taxon>
        <taxon>Micrococcales</taxon>
        <taxon>Microbacteriaceae</taxon>
        <taxon>Ruicaihuangia</taxon>
    </lineage>
</organism>
<evidence type="ECO:0000256" key="5">
    <source>
        <dbReference type="SAM" id="Coils"/>
    </source>
</evidence>
<dbReference type="Pfam" id="PF02646">
    <property type="entry name" value="RmuC"/>
    <property type="match status" value="1"/>
</dbReference>
<reference evidence="7 8" key="1">
    <citation type="submission" date="2023-04" db="EMBL/GenBank/DDBJ databases">
        <title>Klugiella caeni sp. nov. isolated from the sludge of biochemical tank.</title>
        <authorList>
            <person name="Geng K."/>
        </authorList>
    </citation>
    <scope>NUCLEOTIDE SEQUENCE [LARGE SCALE GENOMIC DNA]</scope>
    <source>
        <strain evidence="7 8">YN-L-19</strain>
    </source>
</reference>
<dbReference type="EMBL" id="JASATX010000005">
    <property type="protein sequence ID" value="MDI2099486.1"/>
    <property type="molecule type" value="Genomic_DNA"/>
</dbReference>
<evidence type="ECO:0000256" key="6">
    <source>
        <dbReference type="SAM" id="Phobius"/>
    </source>
</evidence>
<comment type="similarity">
    <text evidence="2">Belongs to the RmuC family.</text>
</comment>
<feature type="coiled-coil region" evidence="5">
    <location>
        <begin position="53"/>
        <end position="101"/>
    </location>
</feature>
<gene>
    <name evidence="7" type="primary">rmuC</name>
    <name evidence="7" type="ORF">QF206_10975</name>
</gene>
<dbReference type="PANTHER" id="PTHR30563">
    <property type="entry name" value="DNA RECOMBINATION PROTEIN RMUC"/>
    <property type="match status" value="1"/>
</dbReference>
<comment type="caution">
    <text evidence="7">The sequence shown here is derived from an EMBL/GenBank/DDBJ whole genome shotgun (WGS) entry which is preliminary data.</text>
</comment>
<evidence type="ECO:0000313" key="7">
    <source>
        <dbReference type="EMBL" id="MDI2099486.1"/>
    </source>
</evidence>
<evidence type="ECO:0000256" key="2">
    <source>
        <dbReference type="ARBA" id="ARBA00009840"/>
    </source>
</evidence>
<keyword evidence="4" id="KW-0233">DNA recombination</keyword>
<comment type="function">
    <text evidence="1">Involved in DNA recombination.</text>
</comment>
<keyword evidence="6" id="KW-0472">Membrane</keyword>
<evidence type="ECO:0000256" key="4">
    <source>
        <dbReference type="ARBA" id="ARBA00023172"/>
    </source>
</evidence>
<name>A0AAW6T6N5_9MICO</name>
<keyword evidence="6" id="KW-1133">Transmembrane helix</keyword>
<protein>
    <submittedName>
        <fullName evidence="7">DNA recombination protein RmuC</fullName>
    </submittedName>
</protein>
<keyword evidence="6" id="KW-0812">Transmembrane</keyword>
<feature type="transmembrane region" description="Helical" evidence="6">
    <location>
        <begin position="6"/>
        <end position="25"/>
    </location>
</feature>
<dbReference type="InterPro" id="IPR003798">
    <property type="entry name" value="DNA_recombination_RmuC"/>
</dbReference>
<dbReference type="PANTHER" id="PTHR30563:SF0">
    <property type="entry name" value="DNA RECOMBINATION PROTEIN RMUC"/>
    <property type="match status" value="1"/>
</dbReference>
<evidence type="ECO:0000256" key="1">
    <source>
        <dbReference type="ARBA" id="ARBA00003416"/>
    </source>
</evidence>
<keyword evidence="3 5" id="KW-0175">Coiled coil</keyword>
<sequence length="462" mass="50944">MDVLALLLGLVIGVVLGGLLAVLMLRRRAGDDARGENLDVLRARHEVELTTVRAEEQRSRSALETELASVQATADALSRQVAELQQQQRELIERHRAEQAAQAERERAESKVLQALAPVRDTLQHMQRKVADLETQRSEQYGSLSEQLKQSQLADEQLRATTEYLASALRSNSTRGVWGETQLRRVVEAAGLTQYVDFDTQHSITTDAGAGRPDMVVRLPGHKAIAIDAKVPLEHYIEASQIPVTASGEEGARRKQLIDRHVKALRAHVDALSKKTYWEGLSASPEFVIAFIPSESLLSAALEADPALLDYAFGKRVALASPVNLWAVLKTVAFTWQQQAVTDEAKKLFDLGNTLYQRLGTLAGHADGLRRAIERTVDSYNKFANSLETRVLVTARQFPGIDQTKLIEEASVIQESPRRLTAGELTELTELTELNELSEIESLVEPLGDEVVGTDAADRARA</sequence>
<evidence type="ECO:0000256" key="3">
    <source>
        <dbReference type="ARBA" id="ARBA00023054"/>
    </source>
</evidence>
<dbReference type="AlphaFoldDB" id="A0AAW6T6N5"/>
<dbReference type="GO" id="GO:0006310">
    <property type="term" value="P:DNA recombination"/>
    <property type="evidence" value="ECO:0007669"/>
    <property type="project" value="UniProtKB-KW"/>
</dbReference>
<evidence type="ECO:0000313" key="8">
    <source>
        <dbReference type="Proteomes" id="UP001321506"/>
    </source>
</evidence>
<dbReference type="RefSeq" id="WP_281489281.1">
    <property type="nucleotide sequence ID" value="NZ_JASATX010000005.1"/>
</dbReference>